<keyword evidence="4" id="KW-0819">tRNA processing</keyword>
<feature type="compositionally biased region" description="Basic and acidic residues" evidence="6">
    <location>
        <begin position="313"/>
        <end position="333"/>
    </location>
</feature>
<organism evidence="8 9">
    <name type="scientific">Paraphaeosphaeria minitans</name>
    <dbReference type="NCBI Taxonomy" id="565426"/>
    <lineage>
        <taxon>Eukaryota</taxon>
        <taxon>Fungi</taxon>
        <taxon>Dikarya</taxon>
        <taxon>Ascomycota</taxon>
        <taxon>Pezizomycotina</taxon>
        <taxon>Dothideomycetes</taxon>
        <taxon>Pleosporomycetidae</taxon>
        <taxon>Pleosporales</taxon>
        <taxon>Massarineae</taxon>
        <taxon>Didymosphaeriaceae</taxon>
        <taxon>Paraphaeosphaeria</taxon>
    </lineage>
</organism>
<gene>
    <name evidence="8" type="ORF">PMIN01_03337</name>
</gene>
<dbReference type="GO" id="GO:0006400">
    <property type="term" value="P:tRNA modification"/>
    <property type="evidence" value="ECO:0007669"/>
    <property type="project" value="TreeGrafter"/>
</dbReference>
<dbReference type="OrthoDB" id="9995526at2759"/>
<evidence type="ECO:0000313" key="9">
    <source>
        <dbReference type="Proteomes" id="UP000756921"/>
    </source>
</evidence>
<keyword evidence="5" id="KW-0413">Isomerase</keyword>
<feature type="domain" description="Pseudouridine synthase II N-terminal" evidence="7">
    <location>
        <begin position="77"/>
        <end position="235"/>
    </location>
</feature>
<dbReference type="EC" id="5.4.99.25" evidence="3"/>
<evidence type="ECO:0000256" key="1">
    <source>
        <dbReference type="ARBA" id="ARBA00001166"/>
    </source>
</evidence>
<evidence type="ECO:0000256" key="4">
    <source>
        <dbReference type="ARBA" id="ARBA00022694"/>
    </source>
</evidence>
<dbReference type="InterPro" id="IPR020103">
    <property type="entry name" value="PsdUridine_synth_cat_dom_sf"/>
</dbReference>
<feature type="region of interest" description="Disordered" evidence="6">
    <location>
        <begin position="306"/>
        <end position="379"/>
    </location>
</feature>
<feature type="compositionally biased region" description="Polar residues" evidence="6">
    <location>
        <begin position="367"/>
        <end position="379"/>
    </location>
</feature>
<evidence type="ECO:0000256" key="2">
    <source>
        <dbReference type="ARBA" id="ARBA00008999"/>
    </source>
</evidence>
<evidence type="ECO:0000256" key="6">
    <source>
        <dbReference type="SAM" id="MobiDB-lite"/>
    </source>
</evidence>
<dbReference type="NCBIfam" id="TIGR00431">
    <property type="entry name" value="TruB"/>
    <property type="match status" value="1"/>
</dbReference>
<dbReference type="AlphaFoldDB" id="A0A9P6KTS1"/>
<dbReference type="Proteomes" id="UP000756921">
    <property type="component" value="Unassembled WGS sequence"/>
</dbReference>
<dbReference type="GO" id="GO:0160148">
    <property type="term" value="F:tRNA pseudouridine(55) synthase activity"/>
    <property type="evidence" value="ECO:0007669"/>
    <property type="project" value="UniProtKB-EC"/>
</dbReference>
<reference evidence="8" key="1">
    <citation type="journal article" date="2020" name="Mol. Plant Microbe Interact.">
        <title>Genome Sequence of the Biocontrol Agent Coniothyrium minitans strain Conio (IMI 134523).</title>
        <authorList>
            <person name="Patel D."/>
            <person name="Shittu T.A."/>
            <person name="Baroncelli R."/>
            <person name="Muthumeenakshi S."/>
            <person name="Osborne T.H."/>
            <person name="Janganan T.K."/>
            <person name="Sreenivasaprasad S."/>
        </authorList>
    </citation>
    <scope>NUCLEOTIDE SEQUENCE</scope>
    <source>
        <strain evidence="8">Conio</strain>
    </source>
</reference>
<dbReference type="GO" id="GO:0003723">
    <property type="term" value="F:RNA binding"/>
    <property type="evidence" value="ECO:0007669"/>
    <property type="project" value="InterPro"/>
</dbReference>
<dbReference type="Pfam" id="PF01509">
    <property type="entry name" value="TruB_N"/>
    <property type="match status" value="1"/>
</dbReference>
<dbReference type="GO" id="GO:1990481">
    <property type="term" value="P:mRNA pseudouridine synthesis"/>
    <property type="evidence" value="ECO:0007669"/>
    <property type="project" value="TreeGrafter"/>
</dbReference>
<dbReference type="SUPFAM" id="SSF55120">
    <property type="entry name" value="Pseudouridine synthase"/>
    <property type="match status" value="1"/>
</dbReference>
<evidence type="ECO:0000256" key="3">
    <source>
        <dbReference type="ARBA" id="ARBA00012787"/>
    </source>
</evidence>
<comment type="catalytic activity">
    <reaction evidence="1">
        <text>a uridine in mRNA = a pseudouridine in mRNA</text>
        <dbReference type="Rhea" id="RHEA:56644"/>
        <dbReference type="Rhea" id="RHEA-COMP:14658"/>
        <dbReference type="Rhea" id="RHEA-COMP:14659"/>
        <dbReference type="ChEBI" id="CHEBI:65314"/>
        <dbReference type="ChEBI" id="CHEBI:65315"/>
    </reaction>
</comment>
<dbReference type="InterPro" id="IPR014780">
    <property type="entry name" value="tRNA_psdUridine_synth_TruB"/>
</dbReference>
<comment type="similarity">
    <text evidence="2">Belongs to the pseudouridine synthase TruB family.</text>
</comment>
<sequence length="379" mass="41958">MTDGKDEVLEGVFATSKASGITSGEALLHLQSIFSTSTLFAPLLASTRQKRAQQASLLPPGQKNKAEDEEANGRFFRMGHGGTLDPLASGILIVGLGRGTKALQNFLGCTKMYETVVLFGKSTDTYDIDGAVVAEKDWAHVSEALVREKLAGFRGTFRQMPPVYSALKVNGVKACEYVRSGKELPRELEIREVCVDECEMIEWWDGGKHNFRWMGDDVAATVPAARIRLTVSSGFYVRSFAYDLGTACGSLATMAELVRTRQADFTLGERVDGQALEVVTYADLDAGESIWGPKIERQLRTWMQQNPPPAEYTHVDGRDPDTKKRLSEEEKAKVRQRFRGDWAGVSRKERRRQQKAAKESLDEQKAPSESINGHMDATS</sequence>
<comment type="caution">
    <text evidence="8">The sequence shown here is derived from an EMBL/GenBank/DDBJ whole genome shotgun (WGS) entry which is preliminary data.</text>
</comment>
<name>A0A9P6KTS1_9PLEO</name>
<feature type="compositionally biased region" description="Basic and acidic residues" evidence="6">
    <location>
        <begin position="356"/>
        <end position="366"/>
    </location>
</feature>
<dbReference type="PANTHER" id="PTHR13767:SF2">
    <property type="entry name" value="PSEUDOURIDYLATE SYNTHASE TRUB1"/>
    <property type="match status" value="1"/>
</dbReference>
<evidence type="ECO:0000313" key="8">
    <source>
        <dbReference type="EMBL" id="KAF9738054.1"/>
    </source>
</evidence>
<dbReference type="EMBL" id="WJXW01000003">
    <property type="protein sequence ID" value="KAF9738054.1"/>
    <property type="molecule type" value="Genomic_DNA"/>
</dbReference>
<dbReference type="Gene3D" id="3.30.2350.10">
    <property type="entry name" value="Pseudouridine synthase"/>
    <property type="match status" value="1"/>
</dbReference>
<dbReference type="GO" id="GO:0005634">
    <property type="term" value="C:nucleus"/>
    <property type="evidence" value="ECO:0007669"/>
    <property type="project" value="TreeGrafter"/>
</dbReference>
<accession>A0A9P6KTS1</accession>
<evidence type="ECO:0000259" key="7">
    <source>
        <dbReference type="Pfam" id="PF01509"/>
    </source>
</evidence>
<protein>
    <recommendedName>
        <fullName evidence="3">tRNA pseudouridine(55) synthase</fullName>
        <ecNumber evidence="3">5.4.99.25</ecNumber>
    </recommendedName>
</protein>
<keyword evidence="9" id="KW-1185">Reference proteome</keyword>
<evidence type="ECO:0000256" key="5">
    <source>
        <dbReference type="ARBA" id="ARBA00023235"/>
    </source>
</evidence>
<proteinExistence type="inferred from homology"/>
<dbReference type="InterPro" id="IPR002501">
    <property type="entry name" value="PsdUridine_synth_N"/>
</dbReference>
<dbReference type="HAMAP" id="MF_01080">
    <property type="entry name" value="TruB_bact"/>
    <property type="match status" value="1"/>
</dbReference>
<dbReference type="PANTHER" id="PTHR13767">
    <property type="entry name" value="TRNA-PSEUDOURIDINE SYNTHASE"/>
    <property type="match status" value="1"/>
</dbReference>